<protein>
    <submittedName>
        <fullName evidence="1">Uncharacterized protein</fullName>
    </submittedName>
</protein>
<keyword evidence="2" id="KW-1185">Reference proteome</keyword>
<dbReference type="Proteomes" id="UP000324832">
    <property type="component" value="Unassembled WGS sequence"/>
</dbReference>
<dbReference type="AlphaFoldDB" id="A0A5E4PN70"/>
<sequence length="96" mass="11270">MCAHLVECEAAETYWNNLHNTVCSNTFTTSLSIRCRHGSAPGPGCWGRCETKTSPVYLYPRRRRWRPSGGWHRYTWRHQQYTPAAVSNRHPQRSRH</sequence>
<name>A0A5E4PN70_9NEOP</name>
<gene>
    <name evidence="1" type="ORF">LSINAPIS_LOCUS307</name>
</gene>
<proteinExistence type="predicted"/>
<reference evidence="1 2" key="1">
    <citation type="submission" date="2017-07" db="EMBL/GenBank/DDBJ databases">
        <authorList>
            <person name="Talla V."/>
            <person name="Backstrom N."/>
        </authorList>
    </citation>
    <scope>NUCLEOTIDE SEQUENCE [LARGE SCALE GENOMIC DNA]</scope>
</reference>
<accession>A0A5E4PN70</accession>
<evidence type="ECO:0000313" key="1">
    <source>
        <dbReference type="EMBL" id="VVC86498.1"/>
    </source>
</evidence>
<organism evidence="1 2">
    <name type="scientific">Leptidea sinapis</name>
    <dbReference type="NCBI Taxonomy" id="189913"/>
    <lineage>
        <taxon>Eukaryota</taxon>
        <taxon>Metazoa</taxon>
        <taxon>Ecdysozoa</taxon>
        <taxon>Arthropoda</taxon>
        <taxon>Hexapoda</taxon>
        <taxon>Insecta</taxon>
        <taxon>Pterygota</taxon>
        <taxon>Neoptera</taxon>
        <taxon>Endopterygota</taxon>
        <taxon>Lepidoptera</taxon>
        <taxon>Glossata</taxon>
        <taxon>Ditrysia</taxon>
        <taxon>Papilionoidea</taxon>
        <taxon>Pieridae</taxon>
        <taxon>Dismorphiinae</taxon>
        <taxon>Leptidea</taxon>
    </lineage>
</organism>
<dbReference type="EMBL" id="FZQP02000003">
    <property type="protein sequence ID" value="VVC86498.1"/>
    <property type="molecule type" value="Genomic_DNA"/>
</dbReference>
<evidence type="ECO:0000313" key="2">
    <source>
        <dbReference type="Proteomes" id="UP000324832"/>
    </source>
</evidence>